<dbReference type="Proteomes" id="UP001595923">
    <property type="component" value="Unassembled WGS sequence"/>
</dbReference>
<accession>A0ABV9E3F8</accession>
<gene>
    <name evidence="2" type="ORF">ACFO4E_23010</name>
</gene>
<feature type="transmembrane region" description="Helical" evidence="1">
    <location>
        <begin position="97"/>
        <end position="119"/>
    </location>
</feature>
<evidence type="ECO:0000256" key="1">
    <source>
        <dbReference type="SAM" id="Phobius"/>
    </source>
</evidence>
<evidence type="ECO:0000313" key="2">
    <source>
        <dbReference type="EMBL" id="MFC4564739.1"/>
    </source>
</evidence>
<dbReference type="EMBL" id="JBHSFQ010000028">
    <property type="protein sequence ID" value="MFC4564739.1"/>
    <property type="molecule type" value="Genomic_DNA"/>
</dbReference>
<sequence>MGRVRYGLLWLDHHAVRLGRRARPVGDAFAGAASEVRWAVRLTAASAAARLERARPEPWNDRRLLVAALVTGLGALAVSSLLGVALARWMATRPGDALPAAGGAVVVAAVLCALAYLVFASRPRRAPTRKG</sequence>
<keyword evidence="1" id="KW-0472">Membrane</keyword>
<keyword evidence="1" id="KW-0812">Transmembrane</keyword>
<organism evidence="2 3">
    <name type="scientific">Nocardiopsis mangrovi</name>
    <dbReference type="NCBI Taxonomy" id="1179818"/>
    <lineage>
        <taxon>Bacteria</taxon>
        <taxon>Bacillati</taxon>
        <taxon>Actinomycetota</taxon>
        <taxon>Actinomycetes</taxon>
        <taxon>Streptosporangiales</taxon>
        <taxon>Nocardiopsidaceae</taxon>
        <taxon>Nocardiopsis</taxon>
    </lineage>
</organism>
<comment type="caution">
    <text evidence="2">The sequence shown here is derived from an EMBL/GenBank/DDBJ whole genome shotgun (WGS) entry which is preliminary data.</text>
</comment>
<keyword evidence="3" id="KW-1185">Reference proteome</keyword>
<protein>
    <recommendedName>
        <fullName evidence="4">Superfamily III holin-X</fullName>
    </recommendedName>
</protein>
<dbReference type="RefSeq" id="WP_378578138.1">
    <property type="nucleotide sequence ID" value="NZ_JBHSFQ010000028.1"/>
</dbReference>
<name>A0ABV9E3F8_9ACTN</name>
<proteinExistence type="predicted"/>
<reference evidence="3" key="1">
    <citation type="journal article" date="2019" name="Int. J. Syst. Evol. Microbiol.">
        <title>The Global Catalogue of Microorganisms (GCM) 10K type strain sequencing project: providing services to taxonomists for standard genome sequencing and annotation.</title>
        <authorList>
            <consortium name="The Broad Institute Genomics Platform"/>
            <consortium name="The Broad Institute Genome Sequencing Center for Infectious Disease"/>
            <person name="Wu L."/>
            <person name="Ma J."/>
        </authorList>
    </citation>
    <scope>NUCLEOTIDE SEQUENCE [LARGE SCALE GENOMIC DNA]</scope>
    <source>
        <strain evidence="3">XZYJ18</strain>
    </source>
</reference>
<keyword evidence="1" id="KW-1133">Transmembrane helix</keyword>
<feature type="transmembrane region" description="Helical" evidence="1">
    <location>
        <begin position="64"/>
        <end position="91"/>
    </location>
</feature>
<evidence type="ECO:0008006" key="4">
    <source>
        <dbReference type="Google" id="ProtNLM"/>
    </source>
</evidence>
<evidence type="ECO:0000313" key="3">
    <source>
        <dbReference type="Proteomes" id="UP001595923"/>
    </source>
</evidence>